<dbReference type="InterPro" id="IPR015943">
    <property type="entry name" value="WD40/YVTN_repeat-like_dom_sf"/>
</dbReference>
<dbReference type="InterPro" id="IPR001680">
    <property type="entry name" value="WD40_rpt"/>
</dbReference>
<keyword evidence="5" id="KW-1185">Reference proteome</keyword>
<dbReference type="PROSITE" id="PS50294">
    <property type="entry name" value="WD_REPEATS_REGION"/>
    <property type="match status" value="1"/>
</dbReference>
<evidence type="ECO:0008006" key="6">
    <source>
        <dbReference type="Google" id="ProtNLM"/>
    </source>
</evidence>
<reference evidence="4 5" key="1">
    <citation type="journal article" date="2015" name="Genome Biol. Evol.">
        <title>Comparative Genomics of a Bacterivorous Green Alga Reveals Evolutionary Causalities and Consequences of Phago-Mixotrophic Mode of Nutrition.</title>
        <authorList>
            <person name="Burns J.A."/>
            <person name="Paasch A."/>
            <person name="Narechania A."/>
            <person name="Kim E."/>
        </authorList>
    </citation>
    <scope>NUCLEOTIDE SEQUENCE [LARGE SCALE GENOMIC DNA]</scope>
    <source>
        <strain evidence="4 5">PLY_AMNH</strain>
    </source>
</reference>
<dbReference type="PROSITE" id="PS50082">
    <property type="entry name" value="WD_REPEATS_2"/>
    <property type="match status" value="2"/>
</dbReference>
<sequence>MQLGEELRDPPVDGVSSLVFAPDNDSILVTSWDKTIRIYDVASNTLQRKFTEGAPVLDGCYQDPLTILAGGLEKIIKRFDLNNGSSEDIGRHDAPVRCVQHCKDTGLIISGSWDATVRCWDPRTSPMAPICSLPQGAKVFSMTQSGHRLVVATAHRNINIYDKRMLRLAPDPEQSRESSLKYQT</sequence>
<dbReference type="InterPro" id="IPR036322">
    <property type="entry name" value="WD40_repeat_dom_sf"/>
</dbReference>
<gene>
    <name evidence="4" type="ORF">CYMTET_49424</name>
</gene>
<dbReference type="Proteomes" id="UP001190700">
    <property type="component" value="Unassembled WGS sequence"/>
</dbReference>
<dbReference type="Pfam" id="PF00400">
    <property type="entry name" value="WD40"/>
    <property type="match status" value="2"/>
</dbReference>
<dbReference type="SMART" id="SM00320">
    <property type="entry name" value="WD40"/>
    <property type="match status" value="4"/>
</dbReference>
<organism evidence="4 5">
    <name type="scientific">Cymbomonas tetramitiformis</name>
    <dbReference type="NCBI Taxonomy" id="36881"/>
    <lineage>
        <taxon>Eukaryota</taxon>
        <taxon>Viridiplantae</taxon>
        <taxon>Chlorophyta</taxon>
        <taxon>Pyramimonadophyceae</taxon>
        <taxon>Pyramimonadales</taxon>
        <taxon>Pyramimonadaceae</taxon>
        <taxon>Cymbomonas</taxon>
    </lineage>
</organism>
<comment type="caution">
    <text evidence="4">The sequence shown here is derived from an EMBL/GenBank/DDBJ whole genome shotgun (WGS) entry which is preliminary data.</text>
</comment>
<evidence type="ECO:0000256" key="1">
    <source>
        <dbReference type="ARBA" id="ARBA00022574"/>
    </source>
</evidence>
<evidence type="ECO:0000313" key="4">
    <source>
        <dbReference type="EMBL" id="KAK3240757.1"/>
    </source>
</evidence>
<feature type="repeat" description="WD" evidence="3">
    <location>
        <begin position="89"/>
        <end position="121"/>
    </location>
</feature>
<feature type="non-terminal residue" evidence="4">
    <location>
        <position position="184"/>
    </location>
</feature>
<keyword evidence="1 3" id="KW-0853">WD repeat</keyword>
<feature type="repeat" description="WD" evidence="3">
    <location>
        <begin position="15"/>
        <end position="49"/>
    </location>
</feature>
<evidence type="ECO:0000256" key="3">
    <source>
        <dbReference type="PROSITE-ProRule" id="PRU00221"/>
    </source>
</evidence>
<dbReference type="AlphaFoldDB" id="A0AAE0EUQ6"/>
<protein>
    <recommendedName>
        <fullName evidence="6">Mitotic checkpoint protein BUB3</fullName>
    </recommendedName>
</protein>
<dbReference type="SUPFAM" id="SSF50978">
    <property type="entry name" value="WD40 repeat-like"/>
    <property type="match status" value="1"/>
</dbReference>
<evidence type="ECO:0000313" key="5">
    <source>
        <dbReference type="Proteomes" id="UP001190700"/>
    </source>
</evidence>
<keyword evidence="2" id="KW-0677">Repeat</keyword>
<evidence type="ECO:0000256" key="2">
    <source>
        <dbReference type="ARBA" id="ARBA00022737"/>
    </source>
</evidence>
<dbReference type="Gene3D" id="2.130.10.10">
    <property type="entry name" value="YVTN repeat-like/Quinoprotein amine dehydrogenase"/>
    <property type="match status" value="1"/>
</dbReference>
<dbReference type="PANTHER" id="PTHR10971">
    <property type="entry name" value="MRNA EXPORT FACTOR AND BUB3"/>
    <property type="match status" value="1"/>
</dbReference>
<accession>A0AAE0EUQ6</accession>
<proteinExistence type="predicted"/>
<name>A0AAE0EUQ6_9CHLO</name>
<dbReference type="EMBL" id="LGRX02033558">
    <property type="protein sequence ID" value="KAK3240757.1"/>
    <property type="molecule type" value="Genomic_DNA"/>
</dbReference>